<dbReference type="Proteomes" id="UP000241769">
    <property type="component" value="Unassembled WGS sequence"/>
</dbReference>
<dbReference type="Pfam" id="PF19279">
    <property type="entry name" value="YegS_C"/>
    <property type="match status" value="1"/>
</dbReference>
<keyword evidence="1" id="KW-0808">Transferase</keyword>
<keyword evidence="8" id="KW-1185">Reference proteome</keyword>
<evidence type="ECO:0000256" key="4">
    <source>
        <dbReference type="ARBA" id="ARBA00022840"/>
    </source>
</evidence>
<name>A0A2P6NQ84_9EUKA</name>
<evidence type="ECO:0000256" key="3">
    <source>
        <dbReference type="ARBA" id="ARBA00022777"/>
    </source>
</evidence>
<evidence type="ECO:0000259" key="6">
    <source>
        <dbReference type="PROSITE" id="PS50146"/>
    </source>
</evidence>
<organism evidence="7 8">
    <name type="scientific">Planoprotostelium fungivorum</name>
    <dbReference type="NCBI Taxonomy" id="1890364"/>
    <lineage>
        <taxon>Eukaryota</taxon>
        <taxon>Amoebozoa</taxon>
        <taxon>Evosea</taxon>
        <taxon>Variosea</taxon>
        <taxon>Cavosteliida</taxon>
        <taxon>Cavosteliaceae</taxon>
        <taxon>Planoprotostelium</taxon>
    </lineage>
</organism>
<evidence type="ECO:0000313" key="8">
    <source>
        <dbReference type="Proteomes" id="UP000241769"/>
    </source>
</evidence>
<keyword evidence="4" id="KW-0067">ATP-binding</keyword>
<keyword evidence="2" id="KW-0547">Nucleotide-binding</keyword>
<dbReference type="PANTHER" id="PTHR12358:SF110">
    <property type="entry name" value="SPHINGOSINE KINASE RELATED PROTEIN"/>
    <property type="match status" value="1"/>
</dbReference>
<dbReference type="InterPro" id="IPR050187">
    <property type="entry name" value="Lipid_Phosphate_FormReg"/>
</dbReference>
<dbReference type="EMBL" id="MDYQ01000035">
    <property type="protein sequence ID" value="PRP86114.1"/>
    <property type="molecule type" value="Genomic_DNA"/>
</dbReference>
<dbReference type="PROSITE" id="PS50146">
    <property type="entry name" value="DAGK"/>
    <property type="match status" value="1"/>
</dbReference>
<accession>A0A2P6NQ84</accession>
<keyword evidence="3" id="KW-0418">Kinase</keyword>
<proteinExistence type="predicted"/>
<feature type="domain" description="DAGKc" evidence="6">
    <location>
        <begin position="79"/>
        <end position="229"/>
    </location>
</feature>
<evidence type="ECO:0000313" key="7">
    <source>
        <dbReference type="EMBL" id="PRP86114.1"/>
    </source>
</evidence>
<dbReference type="GO" id="GO:0016020">
    <property type="term" value="C:membrane"/>
    <property type="evidence" value="ECO:0007669"/>
    <property type="project" value="TreeGrafter"/>
</dbReference>
<evidence type="ECO:0000256" key="1">
    <source>
        <dbReference type="ARBA" id="ARBA00022679"/>
    </source>
</evidence>
<protein>
    <recommendedName>
        <fullName evidence="6">DAGKc domain-containing protein</fullName>
    </recommendedName>
</protein>
<dbReference type="GO" id="GO:0005737">
    <property type="term" value="C:cytoplasm"/>
    <property type="evidence" value="ECO:0007669"/>
    <property type="project" value="TreeGrafter"/>
</dbReference>
<feature type="region of interest" description="Disordered" evidence="5">
    <location>
        <begin position="47"/>
        <end position="70"/>
    </location>
</feature>
<sequence length="416" mass="45950">MTTLNTLLSDPAIPSPDIKKDLSTVSAVAASGDAFWLAVSVDQSPLSPKELQDLPHDDTSTYEDSMPPTMLRPSRVQKIDVSRVLVLYNPHSGAQKGEALAEQARQFFDIHMMEVEYQSYSPSQHASQATFIALEHKGHGEEICSTVDVTQYDVICCLGGDGTFHECVNGYMNRSDDARFKVPLAVLPGGTGNSFSLELSNSTDMDLALRHIMRGLIAPIDISEVAFPTDGTKTYCFNSLHWGLASKVNVTAEKLRWMGKAVRYTTAALVELFNGDKTLARVVYTDAENKQHKVEDEYSVCIANMICTAAKGMKLAPDAKLNDGLIDVILIRSANTIDLAKVFAKFYDGTHKDLDFVDYIQCKEFSIVPFNRDQSLIDESKEDPKVAEEVLDIDGELKGITPFHLKVLQQALYVII</sequence>
<dbReference type="InterPro" id="IPR016064">
    <property type="entry name" value="NAD/diacylglycerol_kinase_sf"/>
</dbReference>
<dbReference type="SUPFAM" id="SSF111331">
    <property type="entry name" value="NAD kinase/diacylglycerol kinase-like"/>
    <property type="match status" value="1"/>
</dbReference>
<dbReference type="AlphaFoldDB" id="A0A2P6NQ84"/>
<dbReference type="Pfam" id="PF00781">
    <property type="entry name" value="DAGK_cat"/>
    <property type="match status" value="1"/>
</dbReference>
<dbReference type="Gene3D" id="2.60.200.40">
    <property type="match status" value="2"/>
</dbReference>
<dbReference type="InterPro" id="IPR017438">
    <property type="entry name" value="ATP-NAD_kinase_N"/>
</dbReference>
<dbReference type="STRING" id="1890364.A0A2P6NQ84"/>
<dbReference type="PANTHER" id="PTHR12358">
    <property type="entry name" value="SPHINGOSINE KINASE"/>
    <property type="match status" value="1"/>
</dbReference>
<comment type="caution">
    <text evidence="7">The sequence shown here is derived from an EMBL/GenBank/DDBJ whole genome shotgun (WGS) entry which is preliminary data.</text>
</comment>
<dbReference type="InterPro" id="IPR045540">
    <property type="entry name" value="YegS/DAGK_C"/>
</dbReference>
<reference evidence="7 8" key="1">
    <citation type="journal article" date="2018" name="Genome Biol. Evol.">
        <title>Multiple Roots of Fruiting Body Formation in Amoebozoa.</title>
        <authorList>
            <person name="Hillmann F."/>
            <person name="Forbes G."/>
            <person name="Novohradska S."/>
            <person name="Ferling I."/>
            <person name="Riege K."/>
            <person name="Groth M."/>
            <person name="Westermann M."/>
            <person name="Marz M."/>
            <person name="Spaller T."/>
            <person name="Winckler T."/>
            <person name="Schaap P."/>
            <person name="Glockner G."/>
        </authorList>
    </citation>
    <scope>NUCLEOTIDE SEQUENCE [LARGE SCALE GENOMIC DNA]</scope>
    <source>
        <strain evidence="7 8">Jena</strain>
    </source>
</reference>
<evidence type="ECO:0000256" key="5">
    <source>
        <dbReference type="SAM" id="MobiDB-lite"/>
    </source>
</evidence>
<dbReference type="InParanoid" id="A0A2P6NQ84"/>
<evidence type="ECO:0000256" key="2">
    <source>
        <dbReference type="ARBA" id="ARBA00022741"/>
    </source>
</evidence>
<dbReference type="GO" id="GO:0005524">
    <property type="term" value="F:ATP binding"/>
    <property type="evidence" value="ECO:0007669"/>
    <property type="project" value="UniProtKB-KW"/>
</dbReference>
<dbReference type="Gene3D" id="3.40.50.10330">
    <property type="entry name" value="Probable inorganic polyphosphate/atp-NAD kinase, domain 1"/>
    <property type="match status" value="1"/>
</dbReference>
<gene>
    <name evidence="7" type="ORF">PROFUN_03101</name>
</gene>
<dbReference type="OrthoDB" id="16101at2759"/>
<feature type="compositionally biased region" description="Basic and acidic residues" evidence="5">
    <location>
        <begin position="50"/>
        <end position="59"/>
    </location>
</feature>
<dbReference type="InterPro" id="IPR001206">
    <property type="entry name" value="Diacylglycerol_kinase_cat_dom"/>
</dbReference>
<dbReference type="SMART" id="SM00046">
    <property type="entry name" value="DAGKc"/>
    <property type="match status" value="1"/>
</dbReference>
<dbReference type="GO" id="GO:0001727">
    <property type="term" value="F:lipid kinase activity"/>
    <property type="evidence" value="ECO:0007669"/>
    <property type="project" value="TreeGrafter"/>
</dbReference>
<dbReference type="GO" id="GO:0046512">
    <property type="term" value="P:sphingosine biosynthetic process"/>
    <property type="evidence" value="ECO:0007669"/>
    <property type="project" value="TreeGrafter"/>
</dbReference>